<dbReference type="RefSeq" id="WP_308985703.1">
    <property type="nucleotide sequence ID" value="NZ_JARXIC010000021.1"/>
</dbReference>
<comment type="caution">
    <text evidence="3">The sequence shown here is derived from an EMBL/GenBank/DDBJ whole genome shotgun (WGS) entry which is preliminary data.</text>
</comment>
<protein>
    <submittedName>
        <fullName evidence="3">DUF3347 domain-containing protein</fullName>
    </submittedName>
</protein>
<evidence type="ECO:0000313" key="3">
    <source>
        <dbReference type="EMBL" id="MDQ8195247.1"/>
    </source>
</evidence>
<accession>A0ABU1AKM1</accession>
<gene>
    <name evidence="3" type="ORF">QEH59_12480</name>
</gene>
<reference evidence="3 4" key="1">
    <citation type="submission" date="2023-04" db="EMBL/GenBank/DDBJ databases">
        <title>A novel bacteria isolated from coastal sediment.</title>
        <authorList>
            <person name="Liu X.-J."/>
            <person name="Du Z.-J."/>
        </authorList>
    </citation>
    <scope>NUCLEOTIDE SEQUENCE [LARGE SCALE GENOMIC DNA]</scope>
    <source>
        <strain evidence="3 4">SDUM461004</strain>
    </source>
</reference>
<evidence type="ECO:0000259" key="2">
    <source>
        <dbReference type="Pfam" id="PF11827"/>
    </source>
</evidence>
<proteinExistence type="predicted"/>
<sequence>MKFKRCILAIAVVLFATSNLFAHSEEIQPDFVEELMEQYFEVQQALAADNFAETQTAATQYTKILNLQPALSMKPSIIKIKRAASKLRKADDLDHARVAFQKLSTEMQSLVEDVGIKRGTLLYVARCPMAFGNEGGSWIQADTVISNPYLGASMLRCGNIDALGKSK</sequence>
<evidence type="ECO:0000313" key="4">
    <source>
        <dbReference type="Proteomes" id="UP001243717"/>
    </source>
</evidence>
<dbReference type="InterPro" id="IPR021782">
    <property type="entry name" value="DUF3347"/>
</dbReference>
<dbReference type="EMBL" id="JARXIC010000021">
    <property type="protein sequence ID" value="MDQ8195247.1"/>
    <property type="molecule type" value="Genomic_DNA"/>
</dbReference>
<organism evidence="3 4">
    <name type="scientific">Thalassobacterium sedimentorum</name>
    <dbReference type="NCBI Taxonomy" id="3041258"/>
    <lineage>
        <taxon>Bacteria</taxon>
        <taxon>Pseudomonadati</taxon>
        <taxon>Verrucomicrobiota</taxon>
        <taxon>Opitutia</taxon>
        <taxon>Puniceicoccales</taxon>
        <taxon>Coraliomargaritaceae</taxon>
        <taxon>Thalassobacterium</taxon>
    </lineage>
</organism>
<feature type="signal peptide" evidence="1">
    <location>
        <begin position="1"/>
        <end position="22"/>
    </location>
</feature>
<keyword evidence="1" id="KW-0732">Signal</keyword>
<dbReference type="Proteomes" id="UP001243717">
    <property type="component" value="Unassembled WGS sequence"/>
</dbReference>
<feature type="domain" description="DUF3347" evidence="2">
    <location>
        <begin position="36"/>
        <end position="118"/>
    </location>
</feature>
<keyword evidence="4" id="KW-1185">Reference proteome</keyword>
<name>A0ABU1AKM1_9BACT</name>
<dbReference type="Pfam" id="PF11827">
    <property type="entry name" value="DUF3347"/>
    <property type="match status" value="1"/>
</dbReference>
<feature type="chain" id="PRO_5046352948" evidence="1">
    <location>
        <begin position="23"/>
        <end position="167"/>
    </location>
</feature>
<evidence type="ECO:0000256" key="1">
    <source>
        <dbReference type="SAM" id="SignalP"/>
    </source>
</evidence>